<dbReference type="KEGG" id="nfn:NFRAN_0941"/>
<sequence length="67" mass="7838">MNRLIVESYTNTTLNTILDDISKKYKIDTTKDRLDKDVPIEEIKFKYRTYSECVKMLYKSAGVVNAI</sequence>
<protein>
    <submittedName>
        <fullName evidence="1">Uncharacterized protein</fullName>
    </submittedName>
</protein>
<keyword evidence="2" id="KW-1185">Reference proteome</keyword>
<dbReference type="AlphaFoldDB" id="A0A484I941"/>
<gene>
    <name evidence="1" type="ORF">NFRAN_0941</name>
</gene>
<evidence type="ECO:0000313" key="1">
    <source>
        <dbReference type="EMBL" id="VFJ13263.1"/>
    </source>
</evidence>
<proteinExistence type="predicted"/>
<dbReference type="OrthoDB" id="7231at2157"/>
<name>A0A484I941_9ARCH</name>
<dbReference type="Proteomes" id="UP000294299">
    <property type="component" value="Chromosome NFRAN"/>
</dbReference>
<reference evidence="1 2" key="1">
    <citation type="submission" date="2019-02" db="EMBL/GenBank/DDBJ databases">
        <authorList>
            <person name="Lehtovirta-Morley E L."/>
        </authorList>
    </citation>
    <scope>NUCLEOTIDE SEQUENCE [LARGE SCALE GENOMIC DNA]</scope>
    <source>
        <strain evidence="1">NFRAN1</strain>
    </source>
</reference>
<dbReference type="EMBL" id="LR216287">
    <property type="protein sequence ID" value="VFJ13263.1"/>
    <property type="molecule type" value="Genomic_DNA"/>
</dbReference>
<dbReference type="RefSeq" id="WP_134483187.1">
    <property type="nucleotide sequence ID" value="NZ_LR216287.1"/>
</dbReference>
<dbReference type="GeneID" id="39420405"/>
<organism evidence="1 2">
    <name type="scientific">Candidatus Nitrosocosmicus franklandianus</name>
    <dbReference type="NCBI Taxonomy" id="1798806"/>
    <lineage>
        <taxon>Archaea</taxon>
        <taxon>Nitrososphaerota</taxon>
        <taxon>Nitrososphaeria</taxon>
        <taxon>Nitrososphaerales</taxon>
        <taxon>Nitrososphaeraceae</taxon>
        <taxon>Candidatus Nitrosocosmicus</taxon>
    </lineage>
</organism>
<accession>A0A484I941</accession>
<evidence type="ECO:0000313" key="2">
    <source>
        <dbReference type="Proteomes" id="UP000294299"/>
    </source>
</evidence>